<feature type="region of interest" description="Disordered" evidence="1">
    <location>
        <begin position="15"/>
        <end position="60"/>
    </location>
</feature>
<dbReference type="EMBL" id="JALXSQ010000035">
    <property type="protein sequence ID" value="MCT2043303.1"/>
    <property type="molecule type" value="Genomic_DNA"/>
</dbReference>
<dbReference type="InterPro" id="IPR022183">
    <property type="entry name" value="DUF3710"/>
</dbReference>
<comment type="caution">
    <text evidence="2">The sequence shown here is derived from an EMBL/GenBank/DDBJ whole genome shotgun (WGS) entry which is preliminary data.</text>
</comment>
<dbReference type="Pfam" id="PF12502">
    <property type="entry name" value="DUF3710"/>
    <property type="match status" value="1"/>
</dbReference>
<protein>
    <submittedName>
        <fullName evidence="2">DUF3710 domain-containing protein</fullName>
    </submittedName>
</protein>
<feature type="compositionally biased region" description="Acidic residues" evidence="1">
    <location>
        <begin position="25"/>
        <end position="40"/>
    </location>
</feature>
<sequence length="233" mass="25871">MGLFDIFKTPEEARPKADKLVVPGEEVEELDDTELEEPDFDDSKCAPADRAERGPFDSEEATLEGPMVDLGSLRIPAREGMGLRLEVEEKTKRLVAVALDYRESTVQVQAFASPRSTGLWNRIRVQLAEQVEQQGGTARELETDLGIELETRLPLMAGAPNGAYRAARFIGVDGPRWFLRAVLSGKALHDEDAAREVEELFRSIIVVRGDRPIPPRDLLPIQIPEAMAQQLGK</sequence>
<gene>
    <name evidence="2" type="ORF">M3D15_08170</name>
</gene>
<proteinExistence type="predicted"/>
<feature type="compositionally biased region" description="Basic and acidic residues" evidence="1">
    <location>
        <begin position="41"/>
        <end position="56"/>
    </location>
</feature>
<accession>A0ABT2HYA7</accession>
<reference evidence="2 3" key="1">
    <citation type="submission" date="2022-04" db="EMBL/GenBank/DDBJ databases">
        <title>Human microbiome associated bacterial genomes.</title>
        <authorList>
            <person name="Sandstrom S."/>
            <person name="Salamzade R."/>
            <person name="Kalan L.R."/>
        </authorList>
    </citation>
    <scope>NUCLEOTIDE SEQUENCE [LARGE SCALE GENOMIC DNA]</scope>
    <source>
        <strain evidence="3">p3-SID1799</strain>
    </source>
</reference>
<evidence type="ECO:0000256" key="1">
    <source>
        <dbReference type="SAM" id="MobiDB-lite"/>
    </source>
</evidence>
<organism evidence="2 3">
    <name type="scientific">Pseudoclavibacter albus</name>
    <dbReference type="NCBI Taxonomy" id="272241"/>
    <lineage>
        <taxon>Bacteria</taxon>
        <taxon>Bacillati</taxon>
        <taxon>Actinomycetota</taxon>
        <taxon>Actinomycetes</taxon>
        <taxon>Micrococcales</taxon>
        <taxon>Microbacteriaceae</taxon>
        <taxon>Pseudoclavibacter</taxon>
    </lineage>
</organism>
<evidence type="ECO:0000313" key="3">
    <source>
        <dbReference type="Proteomes" id="UP001525379"/>
    </source>
</evidence>
<name>A0ABT2HYA7_9MICO</name>
<keyword evidence="3" id="KW-1185">Reference proteome</keyword>
<dbReference type="Proteomes" id="UP001525379">
    <property type="component" value="Unassembled WGS sequence"/>
</dbReference>
<evidence type="ECO:0000313" key="2">
    <source>
        <dbReference type="EMBL" id="MCT2043303.1"/>
    </source>
</evidence>
<dbReference type="RefSeq" id="WP_260104509.1">
    <property type="nucleotide sequence ID" value="NZ_JALXSQ010000035.1"/>
</dbReference>